<name>A0A7X5Y883_9SPHN</name>
<evidence type="ECO:0000313" key="2">
    <source>
        <dbReference type="Proteomes" id="UP000558192"/>
    </source>
</evidence>
<accession>A0A7X5Y883</accession>
<dbReference type="Pfam" id="PF13432">
    <property type="entry name" value="TPR_16"/>
    <property type="match status" value="2"/>
</dbReference>
<dbReference type="SMART" id="SM00028">
    <property type="entry name" value="TPR"/>
    <property type="match status" value="5"/>
</dbReference>
<dbReference type="InterPro" id="IPR011990">
    <property type="entry name" value="TPR-like_helical_dom_sf"/>
</dbReference>
<protein>
    <submittedName>
        <fullName evidence="1">Tetratricopeptide (TPR) repeat protein</fullName>
    </submittedName>
</protein>
<dbReference type="Proteomes" id="UP000558192">
    <property type="component" value="Unassembled WGS sequence"/>
</dbReference>
<dbReference type="EMBL" id="JAATJC010000001">
    <property type="protein sequence ID" value="NJC06347.1"/>
    <property type="molecule type" value="Genomic_DNA"/>
</dbReference>
<dbReference type="Gene3D" id="1.25.40.10">
    <property type="entry name" value="Tetratricopeptide repeat domain"/>
    <property type="match status" value="1"/>
</dbReference>
<dbReference type="Pfam" id="PF14559">
    <property type="entry name" value="TPR_19"/>
    <property type="match status" value="1"/>
</dbReference>
<dbReference type="SUPFAM" id="SSF48452">
    <property type="entry name" value="TPR-like"/>
    <property type="match status" value="2"/>
</dbReference>
<reference evidence="1 2" key="1">
    <citation type="submission" date="2020-03" db="EMBL/GenBank/DDBJ databases">
        <title>Genomic Encyclopedia of Type Strains, Phase IV (KMG-IV): sequencing the most valuable type-strain genomes for metagenomic binning, comparative biology and taxonomic classification.</title>
        <authorList>
            <person name="Goeker M."/>
        </authorList>
    </citation>
    <scope>NUCLEOTIDE SEQUENCE [LARGE SCALE GENOMIC DNA]</scope>
    <source>
        <strain evidence="1 2">DSM 16846</strain>
    </source>
</reference>
<keyword evidence="2" id="KW-1185">Reference proteome</keyword>
<dbReference type="RefSeq" id="WP_168069478.1">
    <property type="nucleotide sequence ID" value="NZ_JAATJC010000001.1"/>
</dbReference>
<sequence length="549" mass="57668">MGPTTLTCSLACALAAAAPGQQRVDFLRSGASTFVAARAAATAGDARRAAMLYASLAAADPGDRLAARRAVGQAILAGDMPLAVRLAQRQPKAELAVDARLLLIGDALRKGRIDQEVGAEFPQQLDFMAPFVGAWTLAERRRLPEALKLLDGVQASSPLSQFVPEHKALILLAAGRGAEAEPLFTRALAAARGRANRLRIAFATGLVAQGNREGGLALLAGRDVTLRGAATHLATERRPRLPIATAAEGLSELVVALAVGLDEGDSGTLPLGLAQVARHADPRNEQAALLAGLLLDRSGRGDDGIAVFRTLPDKSPFLTEARDAETRILLRASRPQEALARAKAFVADDRAGAADWLRLGDVLEAMKKYDEAAVAYGGAAAAVQAGGPGPELWSIHLLRGAALEQGGKWPQAESALELAYKLAPDNPAVLNYLGYARLERGEQLDEAEALIAEASRRAPDDASITDSLGWAQYKRGKVADAILTLQRAAAADPAQSEIHEHLGDALYAAGRKYEARFAWQAALVTAEDDVRQRVQNKIGAGLSAATAAP</sequence>
<comment type="caution">
    <text evidence="1">The sequence shown here is derived from an EMBL/GenBank/DDBJ whole genome shotgun (WGS) entry which is preliminary data.</text>
</comment>
<dbReference type="InterPro" id="IPR019734">
    <property type="entry name" value="TPR_rpt"/>
</dbReference>
<organism evidence="1 2">
    <name type="scientific">Sphingomonas kaistensis</name>
    <dbReference type="NCBI Taxonomy" id="298708"/>
    <lineage>
        <taxon>Bacteria</taxon>
        <taxon>Pseudomonadati</taxon>
        <taxon>Pseudomonadota</taxon>
        <taxon>Alphaproteobacteria</taxon>
        <taxon>Sphingomonadales</taxon>
        <taxon>Sphingomonadaceae</taxon>
        <taxon>Sphingomonas</taxon>
    </lineage>
</organism>
<dbReference type="PANTHER" id="PTHR12558">
    <property type="entry name" value="CELL DIVISION CYCLE 16,23,27"/>
    <property type="match status" value="1"/>
</dbReference>
<evidence type="ECO:0000313" key="1">
    <source>
        <dbReference type="EMBL" id="NJC06347.1"/>
    </source>
</evidence>
<dbReference type="PANTHER" id="PTHR12558:SF33">
    <property type="entry name" value="BLL7664 PROTEIN"/>
    <property type="match status" value="1"/>
</dbReference>
<gene>
    <name evidence="1" type="ORF">GGQ97_002140</name>
</gene>
<proteinExistence type="predicted"/>
<dbReference type="AlphaFoldDB" id="A0A7X5Y883"/>